<evidence type="ECO:0000313" key="5">
    <source>
        <dbReference type="EMBL" id="NER63661.1"/>
    </source>
</evidence>
<evidence type="ECO:0000256" key="3">
    <source>
        <dbReference type="ARBA" id="ARBA00022840"/>
    </source>
</evidence>
<dbReference type="Gene3D" id="3.40.50.300">
    <property type="entry name" value="P-loop containing nucleotide triphosphate hydrolases"/>
    <property type="match status" value="1"/>
</dbReference>
<dbReference type="PANTHER" id="PTHR42939:SF1">
    <property type="entry name" value="ABC TRANSPORTER ATP-BINDING PROTEIN ALBC-RELATED"/>
    <property type="match status" value="1"/>
</dbReference>
<evidence type="ECO:0000313" key="6">
    <source>
        <dbReference type="Proteomes" id="UP000482634"/>
    </source>
</evidence>
<comment type="caution">
    <text evidence="5">The sequence shown here is derived from an EMBL/GenBank/DDBJ whole genome shotgun (WGS) entry which is preliminary data.</text>
</comment>
<dbReference type="EMBL" id="JAAHBU010000079">
    <property type="protein sequence ID" value="NER63661.1"/>
    <property type="molecule type" value="Genomic_DNA"/>
</dbReference>
<protein>
    <submittedName>
        <fullName evidence="5">ABC transporter ATP-binding protein</fullName>
    </submittedName>
</protein>
<dbReference type="GO" id="GO:0016887">
    <property type="term" value="F:ATP hydrolysis activity"/>
    <property type="evidence" value="ECO:0007669"/>
    <property type="project" value="InterPro"/>
</dbReference>
<dbReference type="RefSeq" id="WP_163942786.1">
    <property type="nucleotide sequence ID" value="NZ_JAAHBU010000079.1"/>
</dbReference>
<dbReference type="InterPro" id="IPR051782">
    <property type="entry name" value="ABC_Transporter_VariousFunc"/>
</dbReference>
<evidence type="ECO:0000259" key="4">
    <source>
        <dbReference type="PROSITE" id="PS50893"/>
    </source>
</evidence>
<dbReference type="SMART" id="SM00382">
    <property type="entry name" value="AAA"/>
    <property type="match status" value="1"/>
</dbReference>
<dbReference type="GO" id="GO:0005524">
    <property type="term" value="F:ATP binding"/>
    <property type="evidence" value="ECO:0007669"/>
    <property type="project" value="UniProtKB-KW"/>
</dbReference>
<dbReference type="InterPro" id="IPR003593">
    <property type="entry name" value="AAA+_ATPase"/>
</dbReference>
<organism evidence="5 6">
    <name type="scientific">Pseudomonas brassicae</name>
    <dbReference type="NCBI Taxonomy" id="2708063"/>
    <lineage>
        <taxon>Bacteria</taxon>
        <taxon>Pseudomonadati</taxon>
        <taxon>Pseudomonadota</taxon>
        <taxon>Gammaproteobacteria</taxon>
        <taxon>Pseudomonadales</taxon>
        <taxon>Pseudomonadaceae</taxon>
        <taxon>Pseudomonas</taxon>
    </lineage>
</organism>
<dbReference type="CDD" id="cd03230">
    <property type="entry name" value="ABC_DR_subfamily_A"/>
    <property type="match status" value="1"/>
</dbReference>
<evidence type="ECO:0000256" key="2">
    <source>
        <dbReference type="ARBA" id="ARBA00022741"/>
    </source>
</evidence>
<dbReference type="Proteomes" id="UP000482634">
    <property type="component" value="Unassembled WGS sequence"/>
</dbReference>
<dbReference type="PROSITE" id="PS50893">
    <property type="entry name" value="ABC_TRANSPORTER_2"/>
    <property type="match status" value="1"/>
</dbReference>
<keyword evidence="6" id="KW-1185">Reference proteome</keyword>
<accession>A0A6B3NRE2</accession>
<name>A0A6B3NRE2_9PSED</name>
<evidence type="ECO:0000256" key="1">
    <source>
        <dbReference type="ARBA" id="ARBA00022448"/>
    </source>
</evidence>
<dbReference type="InterPro" id="IPR003439">
    <property type="entry name" value="ABC_transporter-like_ATP-bd"/>
</dbReference>
<gene>
    <name evidence="5" type="ORF">G3436_06820</name>
</gene>
<keyword evidence="2" id="KW-0547">Nucleotide-binding</keyword>
<dbReference type="InterPro" id="IPR027417">
    <property type="entry name" value="P-loop_NTPase"/>
</dbReference>
<keyword evidence="1" id="KW-0813">Transport</keyword>
<dbReference type="AlphaFoldDB" id="A0A6B3NRE2"/>
<sequence>MIETPCQHAAVELRALSKQYACGRVLDEVSLRIEPGTILGLVGRNGAGKSTLIECLLGLRPANHGEALLFGKPAGRLDDTDKAGLGYVPQQPVSFDWMKVGELFDFMAGLYPDWDAAHVARLVDRFALDSARRLSTLSPGERQQVAIIRALGPQPRLLVLDEPAAALDPLARRELLREIVDMAGERGTTVLFSTHIISDLERVASHIAVLHQGRLRLHGELDLLKDELRRVAWPDRTPPAQSLPGELSRRPLAEGGWSLVVRDPARSLAATLPASARLHGLSLEDLFVELAA</sequence>
<dbReference type="SUPFAM" id="SSF52540">
    <property type="entry name" value="P-loop containing nucleoside triphosphate hydrolases"/>
    <property type="match status" value="1"/>
</dbReference>
<feature type="domain" description="ABC transporter" evidence="4">
    <location>
        <begin position="11"/>
        <end position="237"/>
    </location>
</feature>
<keyword evidence="3 5" id="KW-0067">ATP-binding</keyword>
<reference evidence="5 6" key="1">
    <citation type="submission" date="2020-02" db="EMBL/GenBank/DDBJ databases">
        <title>Broccoli isolated Pseudomonas sp.</title>
        <authorList>
            <person name="Fujikawa T."/>
            <person name="Sawada H."/>
        </authorList>
    </citation>
    <scope>NUCLEOTIDE SEQUENCE [LARGE SCALE GENOMIC DNA]</scope>
    <source>
        <strain evidence="5 6">MAFF212427</strain>
    </source>
</reference>
<dbReference type="PANTHER" id="PTHR42939">
    <property type="entry name" value="ABC TRANSPORTER ATP-BINDING PROTEIN ALBC-RELATED"/>
    <property type="match status" value="1"/>
</dbReference>
<dbReference type="Pfam" id="PF00005">
    <property type="entry name" value="ABC_tran"/>
    <property type="match status" value="1"/>
</dbReference>
<proteinExistence type="predicted"/>